<keyword evidence="1" id="KW-0472">Membrane</keyword>
<protein>
    <submittedName>
        <fullName evidence="2">Protein family PM-16</fullName>
    </submittedName>
</protein>
<sequence>MRKLIDKHKNLINWYQKKFKLSDYQLLWLVFFKGVLITIIFFKIF</sequence>
<dbReference type="STRING" id="59926.EV02_0869"/>
<dbReference type="EMBL" id="JNAS01000002">
    <property type="protein sequence ID" value="KGG08201.1"/>
    <property type="molecule type" value="Genomic_DNA"/>
</dbReference>
<dbReference type="AlphaFoldDB" id="A0A0A2B2X5"/>
<name>A0A0A2B2X5_PROMR</name>
<accession>A0A0A2B2X5</accession>
<evidence type="ECO:0000313" key="2">
    <source>
        <dbReference type="EMBL" id="KGG08201.1"/>
    </source>
</evidence>
<comment type="caution">
    <text evidence="2">The sequence shown here is derived from an EMBL/GenBank/DDBJ whole genome shotgun (WGS) entry which is preliminary data.</text>
</comment>
<evidence type="ECO:0000256" key="1">
    <source>
        <dbReference type="SAM" id="Phobius"/>
    </source>
</evidence>
<proteinExistence type="predicted"/>
<gene>
    <name evidence="2" type="ORF">EV02_0869</name>
</gene>
<keyword evidence="1" id="KW-0812">Transmembrane</keyword>
<reference evidence="3" key="1">
    <citation type="journal article" date="2014" name="Sci. Data">
        <title>Genomes of diverse isolates of the marine cyanobacterium Prochlorococcus.</title>
        <authorList>
            <person name="Biller S."/>
            <person name="Berube P."/>
            <person name="Thompson J."/>
            <person name="Kelly L."/>
            <person name="Roggensack S."/>
            <person name="Awad L."/>
            <person name="Roache-Johnson K."/>
            <person name="Ding H."/>
            <person name="Giovannoni S.J."/>
            <person name="Moore L.R."/>
            <person name="Chisholm S.W."/>
        </authorList>
    </citation>
    <scope>NUCLEOTIDE SEQUENCE [LARGE SCALE GENOMIC DNA]</scope>
    <source>
        <strain evidence="3">SB</strain>
    </source>
</reference>
<organism evidence="2 3">
    <name type="scientific">Prochlorococcus marinus str. SB</name>
    <dbReference type="NCBI Taxonomy" id="59926"/>
    <lineage>
        <taxon>Bacteria</taxon>
        <taxon>Bacillati</taxon>
        <taxon>Cyanobacteriota</taxon>
        <taxon>Cyanophyceae</taxon>
        <taxon>Synechococcales</taxon>
        <taxon>Prochlorococcaceae</taxon>
        <taxon>Prochlorococcus</taxon>
    </lineage>
</organism>
<keyword evidence="1" id="KW-1133">Transmembrane helix</keyword>
<evidence type="ECO:0000313" key="3">
    <source>
        <dbReference type="Proteomes" id="UP000030345"/>
    </source>
</evidence>
<feature type="transmembrane region" description="Helical" evidence="1">
    <location>
        <begin position="26"/>
        <end position="44"/>
    </location>
</feature>
<dbReference type="Proteomes" id="UP000030345">
    <property type="component" value="Unassembled WGS sequence"/>
</dbReference>